<dbReference type="GeneID" id="69552965"/>
<dbReference type="PROSITE" id="PS51755">
    <property type="entry name" value="OMPR_PHOB"/>
    <property type="match status" value="1"/>
</dbReference>
<keyword evidence="3" id="KW-1133">Transmembrane helix</keyword>
<name>A0A7T4DN26_AERJA</name>
<evidence type="ECO:0000313" key="6">
    <source>
        <dbReference type="Proteomes" id="UP000595481"/>
    </source>
</evidence>
<keyword evidence="3" id="KW-0472">Membrane</keyword>
<feature type="DNA-binding region" description="OmpR/PhoB-type" evidence="2">
    <location>
        <begin position="10"/>
        <end position="115"/>
    </location>
</feature>
<dbReference type="InterPro" id="IPR001867">
    <property type="entry name" value="OmpR/PhoB-type_DNA-bd"/>
</dbReference>
<keyword evidence="1 2" id="KW-0238">DNA-binding</keyword>
<dbReference type="Gene3D" id="1.10.10.10">
    <property type="entry name" value="Winged helix-like DNA-binding domain superfamily/Winged helix DNA-binding domain"/>
    <property type="match status" value="1"/>
</dbReference>
<evidence type="ECO:0000256" key="2">
    <source>
        <dbReference type="PROSITE-ProRule" id="PRU01091"/>
    </source>
</evidence>
<proteinExistence type="predicted"/>
<keyword evidence="6" id="KW-1185">Reference proteome</keyword>
<dbReference type="EMBL" id="CP066092">
    <property type="protein sequence ID" value="QQB19162.1"/>
    <property type="molecule type" value="Genomic_DNA"/>
</dbReference>
<evidence type="ECO:0000256" key="1">
    <source>
        <dbReference type="ARBA" id="ARBA00023125"/>
    </source>
</evidence>
<feature type="transmembrane region" description="Helical" evidence="3">
    <location>
        <begin position="193"/>
        <end position="214"/>
    </location>
</feature>
<protein>
    <submittedName>
        <fullName evidence="5">Winged helix-turn-helix domain-containing protein</fullName>
    </submittedName>
</protein>
<dbReference type="Pfam" id="PF00486">
    <property type="entry name" value="Trans_reg_C"/>
    <property type="match status" value="1"/>
</dbReference>
<organism evidence="5 6">
    <name type="scientific">Aeromonas jandaei</name>
    <dbReference type="NCBI Taxonomy" id="650"/>
    <lineage>
        <taxon>Bacteria</taxon>
        <taxon>Pseudomonadati</taxon>
        <taxon>Pseudomonadota</taxon>
        <taxon>Gammaproteobacteria</taxon>
        <taxon>Aeromonadales</taxon>
        <taxon>Aeromonadaceae</taxon>
        <taxon>Aeromonas</taxon>
    </lineage>
</organism>
<dbReference type="RefSeq" id="WP_082035470.1">
    <property type="nucleotide sequence ID" value="NZ_CAWMFX010000027.1"/>
</dbReference>
<gene>
    <name evidence="5" type="ORF">I6H43_16780</name>
</gene>
<feature type="domain" description="OmpR/PhoB-type" evidence="4">
    <location>
        <begin position="10"/>
        <end position="115"/>
    </location>
</feature>
<evidence type="ECO:0000259" key="4">
    <source>
        <dbReference type="PROSITE" id="PS51755"/>
    </source>
</evidence>
<dbReference type="SUPFAM" id="SSF46894">
    <property type="entry name" value="C-terminal effector domain of the bipartite response regulators"/>
    <property type="match status" value="1"/>
</dbReference>
<evidence type="ECO:0000256" key="3">
    <source>
        <dbReference type="SAM" id="Phobius"/>
    </source>
</evidence>
<reference evidence="5 6" key="1">
    <citation type="submission" date="2020-12" db="EMBL/GenBank/DDBJ databases">
        <title>FDA dAtabase for Regulatory Grade micrObial Sequences (FDA-ARGOS): Supporting development and validation of Infectious Disease Dx tests.</title>
        <authorList>
            <person name="Sproer C."/>
            <person name="Gronow S."/>
            <person name="Severitt S."/>
            <person name="Schroder I."/>
            <person name="Tallon L."/>
            <person name="Sadzewicz L."/>
            <person name="Zhao X."/>
            <person name="Boylan J."/>
            <person name="Ott S."/>
            <person name="Bowen H."/>
            <person name="Vavikolanu K."/>
            <person name="Mehta A."/>
            <person name="Aluvathingal J."/>
            <person name="Nadendla S."/>
            <person name="Lowell S."/>
            <person name="Myers T."/>
            <person name="Yan Y."/>
            <person name="Sichtig H."/>
        </authorList>
    </citation>
    <scope>NUCLEOTIDE SEQUENCE [LARGE SCALE GENOMIC DNA]</scope>
    <source>
        <strain evidence="5 6">FDAARGOS_986</strain>
    </source>
</reference>
<dbReference type="InterPro" id="IPR016032">
    <property type="entry name" value="Sig_transdc_resp-reg_C-effctor"/>
</dbReference>
<dbReference type="Proteomes" id="UP000595481">
    <property type="component" value="Chromosome"/>
</dbReference>
<dbReference type="InterPro" id="IPR036388">
    <property type="entry name" value="WH-like_DNA-bd_sf"/>
</dbReference>
<keyword evidence="3" id="KW-0812">Transmembrane</keyword>
<sequence length="266" mass="29071">MTGVATGNNISTYHFGDCVFDVKRRELVFGADSNAAQASKAARFSSAESLIFCYLLDHPDEVCDKDLLLDIGWQGRPISPNSLNVAIANIRRHFALTPQILDIKSTPKKGYSLHLNCKVIAGYGYQEPENVVTDVYPISDEIIAASSHLPSAETASSSGDKVVAPTPAEATSLMQRIKFALLHRLGRPVLVKALTYINLALLLLLLCVASYLHFEWLHVSCGEGTSGLVCRMEAKSEVPVTKPDSLVLISGHQVRIFSYQELEQTP</sequence>
<evidence type="ECO:0000313" key="5">
    <source>
        <dbReference type="EMBL" id="QQB19162.1"/>
    </source>
</evidence>
<accession>A0A7T4DN26</accession>
<dbReference type="SMART" id="SM00862">
    <property type="entry name" value="Trans_reg_C"/>
    <property type="match status" value="1"/>
</dbReference>